<evidence type="ECO:0000313" key="2">
    <source>
        <dbReference type="Proteomes" id="UP000305792"/>
    </source>
</evidence>
<dbReference type="AlphaFoldDB" id="A0A4S8PL00"/>
<accession>A0A4S8PL00</accession>
<reference evidence="1 2" key="1">
    <citation type="journal article" date="2018" name="Int. J. Syst. Evol. Microbiol.">
        <title>Glycomyces paridis sp. nov., isolated from the medicinal plant Paris polyphylla.</title>
        <authorList>
            <person name="Fang X.M."/>
            <person name="Bai J.L."/>
            <person name="Su J."/>
            <person name="Zhao L.L."/>
            <person name="Liu H.Y."/>
            <person name="Ma B.P."/>
            <person name="Zhang Y.Q."/>
            <person name="Yu L.Y."/>
        </authorList>
    </citation>
    <scope>NUCLEOTIDE SEQUENCE [LARGE SCALE GENOMIC DNA]</scope>
    <source>
        <strain evidence="1 2">CPCC 204357</strain>
    </source>
</reference>
<dbReference type="PANTHER" id="PTHR34613">
    <property type="entry name" value="SLL0800 PROTEIN"/>
    <property type="match status" value="1"/>
</dbReference>
<comment type="caution">
    <text evidence="1">The sequence shown here is derived from an EMBL/GenBank/DDBJ whole genome shotgun (WGS) entry which is preliminary data.</text>
</comment>
<evidence type="ECO:0000313" key="1">
    <source>
        <dbReference type="EMBL" id="THV30252.1"/>
    </source>
</evidence>
<dbReference type="EMBL" id="STGX01000004">
    <property type="protein sequence ID" value="THV30252.1"/>
    <property type="molecule type" value="Genomic_DNA"/>
</dbReference>
<organism evidence="1 2">
    <name type="scientific">Glycomyces paridis</name>
    <dbReference type="NCBI Taxonomy" id="2126555"/>
    <lineage>
        <taxon>Bacteria</taxon>
        <taxon>Bacillati</taxon>
        <taxon>Actinomycetota</taxon>
        <taxon>Actinomycetes</taxon>
        <taxon>Glycomycetales</taxon>
        <taxon>Glycomycetaceae</taxon>
        <taxon>Glycomyces</taxon>
    </lineage>
</organism>
<keyword evidence="2" id="KW-1185">Reference proteome</keyword>
<dbReference type="OrthoDB" id="4533444at2"/>
<dbReference type="Proteomes" id="UP000305792">
    <property type="component" value="Unassembled WGS sequence"/>
</dbReference>
<gene>
    <name evidence="1" type="ORF">E9998_07755</name>
</gene>
<evidence type="ECO:0008006" key="3">
    <source>
        <dbReference type="Google" id="ProtNLM"/>
    </source>
</evidence>
<dbReference type="RefSeq" id="WP_136529125.1">
    <property type="nucleotide sequence ID" value="NZ_STGX01000004.1"/>
</dbReference>
<dbReference type="PANTHER" id="PTHR34613:SF1">
    <property type="entry name" value="SLL6017 PROTEIN"/>
    <property type="match status" value="1"/>
</dbReference>
<proteinExistence type="predicted"/>
<sequence>MVKLPHEALHHVFRKSPNLIAETIQRAYEVDFPEIVESELVDTDLTEIAPMVRRPDTVIKALTERGPQLLVVEAQTREAPSKIRSWAYYLSYLESKYEIPATLLVVTPSAATARWARGPLRLGPPGLPSLELSPFVVGPDNLPVITEIEQAVEGVDLAVLAALTNRFDPDIEKALELLAQAIDTIPPDQRAVWADLTEVGLEGCAQEFWRQIMQTMQYEFGSRLALESITKERARAVLKTLDMRAIPVSEGERVRIEGCTDLDMLEGWFTRAFEVERTEDLF</sequence>
<name>A0A4S8PL00_9ACTN</name>
<protein>
    <recommendedName>
        <fullName evidence="3">Rpn family recombination-promoting nuclease/putative transposase</fullName>
    </recommendedName>
</protein>